<dbReference type="STRING" id="1319815.HMPREF0202_01018"/>
<evidence type="ECO:0000313" key="3">
    <source>
        <dbReference type="Proteomes" id="UP000017081"/>
    </source>
</evidence>
<dbReference type="AlphaFoldDB" id="U7VBG0"/>
<dbReference type="PANTHER" id="PTHR33933:SF1">
    <property type="entry name" value="PROTEIN ADENYLYLTRANSFERASE MNTA-RELATED"/>
    <property type="match status" value="1"/>
</dbReference>
<comment type="caution">
    <text evidence="2">The sequence shown here is derived from an EMBL/GenBank/DDBJ whole genome shotgun (WGS) entry which is preliminary data.</text>
</comment>
<dbReference type="InterPro" id="IPR041633">
    <property type="entry name" value="Polbeta"/>
</dbReference>
<dbReference type="InterPro" id="IPR043519">
    <property type="entry name" value="NT_sf"/>
</dbReference>
<dbReference type="Pfam" id="PF18765">
    <property type="entry name" value="Polbeta"/>
    <property type="match status" value="1"/>
</dbReference>
<dbReference type="HOGENOM" id="CLU_130257_5_2_0"/>
<dbReference type="EMBL" id="AXZF01000038">
    <property type="protein sequence ID" value="ERT69052.1"/>
    <property type="molecule type" value="Genomic_DNA"/>
</dbReference>
<name>U7VBG0_9FUSO</name>
<dbReference type="SUPFAM" id="SSF81301">
    <property type="entry name" value="Nucleotidyltransferase"/>
    <property type="match status" value="1"/>
</dbReference>
<dbReference type="Proteomes" id="UP000017081">
    <property type="component" value="Unassembled WGS sequence"/>
</dbReference>
<dbReference type="Gene3D" id="3.30.460.10">
    <property type="entry name" value="Beta Polymerase, domain 2"/>
    <property type="match status" value="1"/>
</dbReference>
<keyword evidence="3" id="KW-1185">Reference proteome</keyword>
<accession>U7VBG0</accession>
<reference evidence="2 3" key="1">
    <citation type="submission" date="2013-08" db="EMBL/GenBank/DDBJ databases">
        <authorList>
            <person name="Weinstock G."/>
            <person name="Sodergren E."/>
            <person name="Wylie T."/>
            <person name="Fulton L."/>
            <person name="Fulton R."/>
            <person name="Fronick C."/>
            <person name="O'Laughlin M."/>
            <person name="Godfrey J."/>
            <person name="Miner T."/>
            <person name="Herter B."/>
            <person name="Appelbaum E."/>
            <person name="Cordes M."/>
            <person name="Lek S."/>
            <person name="Wollam A."/>
            <person name="Pepin K.H."/>
            <person name="Palsikar V.B."/>
            <person name="Mitreva M."/>
            <person name="Wilson R.K."/>
        </authorList>
    </citation>
    <scope>NUCLEOTIDE SEQUENCE [LARGE SCALE GENOMIC DNA]</scope>
    <source>
        <strain evidence="2 3">ATCC BAA-474</strain>
    </source>
</reference>
<proteinExistence type="predicted"/>
<gene>
    <name evidence="2" type="ORF">HMPREF0202_01018</name>
</gene>
<dbReference type="RefSeq" id="WP_023050559.1">
    <property type="nucleotide sequence ID" value="NZ_CP173062.2"/>
</dbReference>
<evidence type="ECO:0000313" key="2">
    <source>
        <dbReference type="EMBL" id="ERT69052.1"/>
    </source>
</evidence>
<evidence type="ECO:0000259" key="1">
    <source>
        <dbReference type="Pfam" id="PF18765"/>
    </source>
</evidence>
<organism evidence="2 3">
    <name type="scientific">Cetobacterium somerae ATCC BAA-474</name>
    <dbReference type="NCBI Taxonomy" id="1319815"/>
    <lineage>
        <taxon>Bacteria</taxon>
        <taxon>Fusobacteriati</taxon>
        <taxon>Fusobacteriota</taxon>
        <taxon>Fusobacteriia</taxon>
        <taxon>Fusobacteriales</taxon>
        <taxon>Fusobacteriaceae</taxon>
        <taxon>Cetobacterium</taxon>
    </lineage>
</organism>
<sequence length="97" mass="11285">MKFGLKERELDEIKVLYYLFPEIDEIVIFGSRARGDYSRVSDIDIAIKGDVDKIMYKIRDYFEESSIIYTVDVVNYISISNQDFKENIDSEGVIING</sequence>
<feature type="domain" description="Polymerase beta nucleotidyltransferase" evidence="1">
    <location>
        <begin position="19"/>
        <end position="95"/>
    </location>
</feature>
<dbReference type="eggNOG" id="COG1669">
    <property type="taxonomic scope" value="Bacteria"/>
</dbReference>
<protein>
    <recommendedName>
        <fullName evidence="1">Polymerase beta nucleotidyltransferase domain-containing protein</fullName>
    </recommendedName>
</protein>
<dbReference type="CDD" id="cd05403">
    <property type="entry name" value="NT_KNTase_like"/>
    <property type="match status" value="1"/>
</dbReference>
<dbReference type="PANTHER" id="PTHR33933">
    <property type="entry name" value="NUCLEOTIDYLTRANSFERASE"/>
    <property type="match status" value="1"/>
</dbReference>
<dbReference type="InterPro" id="IPR052548">
    <property type="entry name" value="Type_VII_TA_antitoxin"/>
</dbReference>